<proteinExistence type="predicted"/>
<comment type="caution">
    <text evidence="3">The sequence shown here is derived from an EMBL/GenBank/DDBJ whole genome shotgun (WGS) entry which is preliminary data.</text>
</comment>
<gene>
    <name evidence="3" type="ORF">LA66_04515</name>
</gene>
<dbReference type="AlphaFoldDB" id="A0A0B1QAE6"/>
<dbReference type="PROSITE" id="PS51084">
    <property type="entry name" value="HIT_2"/>
    <property type="match status" value="1"/>
</dbReference>
<dbReference type="Pfam" id="PF01230">
    <property type="entry name" value="HIT"/>
    <property type="match status" value="1"/>
</dbReference>
<dbReference type="SUPFAM" id="SSF54197">
    <property type="entry name" value="HIT-like"/>
    <property type="match status" value="1"/>
</dbReference>
<dbReference type="RefSeq" id="WP_039188957.1">
    <property type="nucleotide sequence ID" value="NZ_JAQRFV010000001.1"/>
</dbReference>
<dbReference type="PIRSF" id="PIRSF000714">
    <property type="entry name" value="HIT"/>
    <property type="match status" value="1"/>
</dbReference>
<evidence type="ECO:0000256" key="1">
    <source>
        <dbReference type="PROSITE-ProRule" id="PRU00464"/>
    </source>
</evidence>
<dbReference type="STRING" id="370622.LA66_04515"/>
<dbReference type="Gene3D" id="3.30.428.10">
    <property type="entry name" value="HIT-like"/>
    <property type="match status" value="1"/>
</dbReference>
<organism evidence="3 4">
    <name type="scientific">Aureimonas altamirensis</name>
    <dbReference type="NCBI Taxonomy" id="370622"/>
    <lineage>
        <taxon>Bacteria</taxon>
        <taxon>Pseudomonadati</taxon>
        <taxon>Pseudomonadota</taxon>
        <taxon>Alphaproteobacteria</taxon>
        <taxon>Hyphomicrobiales</taxon>
        <taxon>Aurantimonadaceae</taxon>
        <taxon>Aureimonas</taxon>
    </lineage>
</organism>
<accession>A0A0B1QAE6</accession>
<feature type="domain" description="HIT" evidence="2">
    <location>
        <begin position="38"/>
        <end position="107"/>
    </location>
</feature>
<evidence type="ECO:0000313" key="4">
    <source>
        <dbReference type="Proteomes" id="UP000030826"/>
    </source>
</evidence>
<dbReference type="Proteomes" id="UP000030826">
    <property type="component" value="Unassembled WGS sequence"/>
</dbReference>
<evidence type="ECO:0000313" key="3">
    <source>
        <dbReference type="EMBL" id="KHJ55892.1"/>
    </source>
</evidence>
<dbReference type="EMBL" id="JRFJ01000001">
    <property type="protein sequence ID" value="KHJ55892.1"/>
    <property type="molecule type" value="Genomic_DNA"/>
</dbReference>
<evidence type="ECO:0000259" key="2">
    <source>
        <dbReference type="PROSITE" id="PS51084"/>
    </source>
</evidence>
<dbReference type="InterPro" id="IPR011146">
    <property type="entry name" value="HIT-like"/>
</dbReference>
<dbReference type="GO" id="GO:0003824">
    <property type="term" value="F:catalytic activity"/>
    <property type="evidence" value="ECO:0007669"/>
    <property type="project" value="InterPro"/>
</dbReference>
<protein>
    <recommendedName>
        <fullName evidence="2">HIT domain-containing protein</fullName>
    </recommendedName>
</protein>
<dbReference type="InterPro" id="IPR036265">
    <property type="entry name" value="HIT-like_sf"/>
</dbReference>
<sequence>MTHPTFLLDRRLDADAFFVRRLALCRMLLLNDRRWPWLLLVPERPGIVEIFDLSDEDRATLMAETNATARMLAREFAPQKINFGSLGNIVEQFHMHVIARNGRDPAWPGAPFGHPGREPYEPEQADAMIARLAAAELAW</sequence>
<reference evidence="3 4" key="1">
    <citation type="submission" date="2014-09" db="EMBL/GenBank/DDBJ databases">
        <title>Isolation and characterization of Aurantimonas altamirensis ON-56566 from clinical sample following a dog bite.</title>
        <authorList>
            <person name="Eshaghi A."/>
            <person name="Li A."/>
            <person name="Shahinas D."/>
            <person name="Bahn P."/>
            <person name="Kus J.V."/>
            <person name="Patel S.N."/>
        </authorList>
    </citation>
    <scope>NUCLEOTIDE SEQUENCE [LARGE SCALE GENOMIC DNA]</scope>
    <source>
        <strain evidence="3 4">ON-56566</strain>
    </source>
</reference>
<comment type="caution">
    <text evidence="1">Lacks conserved residue(s) required for the propagation of feature annotation.</text>
</comment>
<dbReference type="InterPro" id="IPR026026">
    <property type="entry name" value="HIT_Hint"/>
</dbReference>
<name>A0A0B1QAE6_9HYPH</name>